<dbReference type="AlphaFoldDB" id="A0A835ZEH6"/>
<keyword evidence="3" id="KW-0539">Nucleus</keyword>
<evidence type="ECO:0000256" key="2">
    <source>
        <dbReference type="ARBA" id="ARBA00023155"/>
    </source>
</evidence>
<protein>
    <recommendedName>
        <fullName evidence="4">KN homeodomain domain-containing protein</fullName>
    </recommendedName>
</protein>
<proteinExistence type="predicted"/>
<dbReference type="Gene3D" id="1.10.10.60">
    <property type="entry name" value="Homeodomain-like"/>
    <property type="match status" value="1"/>
</dbReference>
<keyword evidence="6" id="KW-1185">Reference proteome</keyword>
<reference evidence="5" key="1">
    <citation type="submission" date="2021-02" db="EMBL/GenBank/DDBJ databases">
        <title>First Annotated Genome of the Yellow-green Alga Tribonema minus.</title>
        <authorList>
            <person name="Mahan K.M."/>
        </authorList>
    </citation>
    <scope>NUCLEOTIDE SEQUENCE</scope>
    <source>
        <strain evidence="5">UTEX B ZZ1240</strain>
    </source>
</reference>
<dbReference type="InterPro" id="IPR008422">
    <property type="entry name" value="KN_HD"/>
</dbReference>
<dbReference type="GO" id="GO:0003677">
    <property type="term" value="F:DNA binding"/>
    <property type="evidence" value="ECO:0007669"/>
    <property type="project" value="UniProtKB-KW"/>
</dbReference>
<feature type="domain" description="KN homeodomain" evidence="4">
    <location>
        <begin position="220"/>
        <end position="253"/>
    </location>
</feature>
<evidence type="ECO:0000313" key="6">
    <source>
        <dbReference type="Proteomes" id="UP000664859"/>
    </source>
</evidence>
<dbReference type="Proteomes" id="UP000664859">
    <property type="component" value="Unassembled WGS sequence"/>
</dbReference>
<dbReference type="Pfam" id="PF05920">
    <property type="entry name" value="Homeobox_KN"/>
    <property type="match status" value="1"/>
</dbReference>
<dbReference type="GO" id="GO:0006355">
    <property type="term" value="P:regulation of DNA-templated transcription"/>
    <property type="evidence" value="ECO:0007669"/>
    <property type="project" value="InterPro"/>
</dbReference>
<gene>
    <name evidence="5" type="ORF">JKP88DRAFT_252073</name>
</gene>
<evidence type="ECO:0000313" key="5">
    <source>
        <dbReference type="EMBL" id="KAG5190687.1"/>
    </source>
</evidence>
<evidence type="ECO:0000256" key="3">
    <source>
        <dbReference type="ARBA" id="ARBA00023242"/>
    </source>
</evidence>
<evidence type="ECO:0000256" key="1">
    <source>
        <dbReference type="ARBA" id="ARBA00023125"/>
    </source>
</evidence>
<dbReference type="EMBL" id="JAFCMP010000030">
    <property type="protein sequence ID" value="KAG5190687.1"/>
    <property type="molecule type" value="Genomic_DNA"/>
</dbReference>
<name>A0A835ZEH6_9STRA</name>
<sequence>MLCACSAYLRMRMNVVDNQVRKDGKASDRNCLIRSLKTFVFNLKLQQHHDACCVWAPVLLEYECVHYPELNEDCTPPPPRQILSNMGLRPVSSRAPLQLNASALRAGTDRVYCHTAHMCKEFEVTLRKEFLMPNTGLIKSSAAASSDSSALTHPRVNWAQASTGGRAGKEVLMENTKISTAKKALVKKTTLKLDTDRSQTTRNHRGQNLPFSTVKAMLEWLMESLHHPYPTPEQKDTFASIHPGVNRKQIETW</sequence>
<evidence type="ECO:0000259" key="4">
    <source>
        <dbReference type="Pfam" id="PF05920"/>
    </source>
</evidence>
<dbReference type="OrthoDB" id="10056939at2759"/>
<keyword evidence="1" id="KW-0238">DNA-binding</keyword>
<organism evidence="5 6">
    <name type="scientific">Tribonema minus</name>
    <dbReference type="NCBI Taxonomy" id="303371"/>
    <lineage>
        <taxon>Eukaryota</taxon>
        <taxon>Sar</taxon>
        <taxon>Stramenopiles</taxon>
        <taxon>Ochrophyta</taxon>
        <taxon>PX clade</taxon>
        <taxon>Xanthophyceae</taxon>
        <taxon>Tribonematales</taxon>
        <taxon>Tribonemataceae</taxon>
        <taxon>Tribonema</taxon>
    </lineage>
</organism>
<accession>A0A835ZEH6</accession>
<comment type="caution">
    <text evidence="5">The sequence shown here is derived from an EMBL/GenBank/DDBJ whole genome shotgun (WGS) entry which is preliminary data.</text>
</comment>
<keyword evidence="2" id="KW-0371">Homeobox</keyword>